<evidence type="ECO:0000256" key="4">
    <source>
        <dbReference type="ARBA" id="ARBA00022485"/>
    </source>
</evidence>
<dbReference type="PROSITE" id="PS51669">
    <property type="entry name" value="4FE4S_MOW_BIS_MGD"/>
    <property type="match status" value="1"/>
</dbReference>
<evidence type="ECO:0000256" key="5">
    <source>
        <dbReference type="ARBA" id="ARBA00022505"/>
    </source>
</evidence>
<comment type="cofactor">
    <cofactor evidence="2 16">
        <name>[4Fe-4S] cluster</name>
        <dbReference type="ChEBI" id="CHEBI:49883"/>
    </cofactor>
</comment>
<evidence type="ECO:0000256" key="14">
    <source>
        <dbReference type="ARBA" id="ARBA00026021"/>
    </source>
</evidence>
<dbReference type="PROSITE" id="PS00641">
    <property type="entry name" value="COMPLEX1_75K_1"/>
    <property type="match status" value="1"/>
</dbReference>
<evidence type="ECO:0000256" key="6">
    <source>
        <dbReference type="ARBA" id="ARBA00022714"/>
    </source>
</evidence>
<keyword evidence="10 16" id="KW-0408">Iron</keyword>
<dbReference type="Pfam" id="PF00384">
    <property type="entry name" value="Molybdopterin"/>
    <property type="match status" value="1"/>
</dbReference>
<evidence type="ECO:0000313" key="20">
    <source>
        <dbReference type="EMBL" id="CAH0537076.1"/>
    </source>
</evidence>
<evidence type="ECO:0000259" key="17">
    <source>
        <dbReference type="PROSITE" id="PS51085"/>
    </source>
</evidence>
<keyword evidence="9 16" id="KW-1278">Translocase</keyword>
<dbReference type="SUPFAM" id="SSF53706">
    <property type="entry name" value="Formate dehydrogenase/DMSO reductase, domains 1-3"/>
    <property type="match status" value="1"/>
</dbReference>
<evidence type="ECO:0000256" key="11">
    <source>
        <dbReference type="ARBA" id="ARBA00023014"/>
    </source>
</evidence>
<dbReference type="InterPro" id="IPR027467">
    <property type="entry name" value="MopterinOxRdtase_cofactor_BS"/>
</dbReference>
<evidence type="ECO:0000313" key="21">
    <source>
        <dbReference type="Proteomes" id="UP000838748"/>
    </source>
</evidence>
<dbReference type="Pfam" id="PF10588">
    <property type="entry name" value="NADH-G_4Fe-4S_3"/>
    <property type="match status" value="1"/>
</dbReference>
<dbReference type="SMART" id="SM00929">
    <property type="entry name" value="NADH-G_4Fe-4S_3"/>
    <property type="match status" value="1"/>
</dbReference>
<dbReference type="InterPro" id="IPR000283">
    <property type="entry name" value="NADH_UbQ_OxRdtase_75kDa_su_CS"/>
</dbReference>
<dbReference type="Pfam" id="PF22117">
    <property type="entry name" value="Fer4_Nqo3"/>
    <property type="match status" value="1"/>
</dbReference>
<evidence type="ECO:0000256" key="15">
    <source>
        <dbReference type="ARBA" id="ARBA00047712"/>
    </source>
</evidence>
<keyword evidence="8 16" id="KW-0479">Metal-binding</keyword>
<dbReference type="InterPro" id="IPR019574">
    <property type="entry name" value="NADH_UbQ_OxRdtase_Gsu_4Fe4S-bd"/>
</dbReference>
<comment type="cofactor">
    <cofactor evidence="1">
        <name>Mo-bis(molybdopterin guanine dinucleotide)</name>
        <dbReference type="ChEBI" id="CHEBI:60539"/>
    </cofactor>
</comment>
<dbReference type="PROSITE" id="PS51085">
    <property type="entry name" value="2FE2S_FER_2"/>
    <property type="match status" value="1"/>
</dbReference>
<feature type="domain" description="4Fe-4S His(Cys)3-ligated-type" evidence="19">
    <location>
        <begin position="83"/>
        <end position="122"/>
    </location>
</feature>
<dbReference type="InterPro" id="IPR001041">
    <property type="entry name" value="2Fe-2S_ferredoxin-type"/>
</dbReference>
<comment type="caution">
    <text evidence="20">The sequence shown here is derived from an EMBL/GenBank/DDBJ whole genome shotgun (WGS) entry which is preliminary data.</text>
</comment>
<organism evidence="20 21">
    <name type="scientific">Vibrio marisflavi CECT 7928</name>
    <dbReference type="NCBI Taxonomy" id="634439"/>
    <lineage>
        <taxon>Bacteria</taxon>
        <taxon>Pseudomonadati</taxon>
        <taxon>Pseudomonadota</taxon>
        <taxon>Gammaproteobacteria</taxon>
        <taxon>Vibrionales</taxon>
        <taxon>Vibrionaceae</taxon>
        <taxon>Vibrio</taxon>
    </lineage>
</organism>
<evidence type="ECO:0000256" key="16">
    <source>
        <dbReference type="RuleBase" id="RU003525"/>
    </source>
</evidence>
<keyword evidence="6 16" id="KW-0001">2Fe-2S</keyword>
<evidence type="ECO:0000259" key="18">
    <source>
        <dbReference type="PROSITE" id="PS51669"/>
    </source>
</evidence>
<dbReference type="SMART" id="SM00926">
    <property type="entry name" value="Molybdop_Fe4S4"/>
    <property type="match status" value="1"/>
</dbReference>
<reference evidence="20" key="1">
    <citation type="submission" date="2021-11" db="EMBL/GenBank/DDBJ databases">
        <authorList>
            <person name="Rodrigo-Torres L."/>
            <person name="Arahal R. D."/>
            <person name="Lucena T."/>
        </authorList>
    </citation>
    <scope>NUCLEOTIDE SEQUENCE</scope>
    <source>
        <strain evidence="20">CECT 7928</strain>
    </source>
</reference>
<sequence length="789" mass="85151">MGTIYIDDKAVEFEAGENVLDAARRAGIEAPYFCYHPALGAAGSCRICAMETVPQKEGERPRTVMTCTIPAQDGQRYKFKSDKAQQIQKGVVEFYMTNHPNDCPVCDEGGDCHLQDTTISVGHAYRRYDGMKRTMPDQYLGPLVYQTMNRCVTCYRCVRYYQNYALGDDFGAMGSSNHVLFRRTEDGAFDSPFSGNLVTVCPTGVFTDKVYRRKYSRTWMLDKADSICSGCSVGCNVEVGGREGTLRRVHPAEEGKSAVNPYFICDRGRYGAHGTEAKDRPLQVLLDGKPLADAEPAQRLAKELGEAQGRVGILGSAEEDLLTNTALRQLAAQLNAPFSPFVSETEEAFTKAAVAANSNAPSVKEIEQADVVLVVGELTEHAPMLDMAVRQVMKEKRPVHILHATGSHLVTASRKFQKGLSQTVAPSQWLETLEQVEKACAGESVNSEWVNKFAAATKEANKVVILGVAELLNVSGIKALEKVTATLGEKAKLAIAQSAAGSTGAALVAEADSCDKLKQKLAKGEIDTLLVVGSDPFGEKATGWSDLRGQVKRLIVADKINTASVKAADLVIPLAAWPERNGMTINYEGRLQSFAQSFKRQESLFSAEVLIEQMVDVDQEAINNFLAGLTETHPQAGSQGVRLDASKFAIELSAKEQDASFKPAKAGQTQVALSRWHGEGYIADCADELASLKPNAAIYVNAELANAISVKTGDRLTVKVAKKQVTRTVVIDSHVADNAVALSRVDVNKLGTEIAAPVQLEKAADLFIDATNVDANGKAKAKTATVGEA</sequence>
<dbReference type="PROSITE" id="PS00642">
    <property type="entry name" value="COMPLEX1_75K_2"/>
    <property type="match status" value="1"/>
</dbReference>
<gene>
    <name evidence="20" type="primary">nuoG</name>
    <name evidence="20" type="ORF">VMF7928_00912</name>
</gene>
<comment type="function">
    <text evidence="16">NDH-1 shuttles electrons from NADH, via FMN and iron-sulfur (Fe-S) centers, to quinones in the respiratory chain. Couples the redox reaction to proton translocation (for every two electrons transferred, four hydrogen ions are translocated across the cytoplasmic membrane), and thus conserves the redox energy in a proton gradient.</text>
</comment>
<keyword evidence="13" id="KW-0830">Ubiquinone</keyword>
<comment type="cofactor">
    <cofactor evidence="16">
        <name>[2Fe-2S] cluster</name>
        <dbReference type="ChEBI" id="CHEBI:190135"/>
    </cofactor>
    <text evidence="16">Binds 1 [2Fe-2S] cluster per subunit.</text>
</comment>
<evidence type="ECO:0000256" key="9">
    <source>
        <dbReference type="ARBA" id="ARBA00022967"/>
    </source>
</evidence>
<dbReference type="InterPro" id="IPR054351">
    <property type="entry name" value="NADH_UbQ_OxRdtase_ferredoxin"/>
</dbReference>
<dbReference type="RefSeq" id="WP_237360287.1">
    <property type="nucleotide sequence ID" value="NZ_CAKLDM010000001.1"/>
</dbReference>
<dbReference type="PROSITE" id="PS00551">
    <property type="entry name" value="MOLYBDOPTERIN_PROK_1"/>
    <property type="match status" value="1"/>
</dbReference>
<dbReference type="InterPro" id="IPR036010">
    <property type="entry name" value="2Fe-2S_ferredoxin-like_sf"/>
</dbReference>
<dbReference type="NCBIfam" id="TIGR01973">
    <property type="entry name" value="NuoG"/>
    <property type="match status" value="1"/>
</dbReference>
<dbReference type="PANTHER" id="PTHR43105">
    <property type="entry name" value="RESPIRATORY NITRATE REDUCTASE"/>
    <property type="match status" value="1"/>
</dbReference>
<proteinExistence type="inferred from homology"/>
<keyword evidence="7 16" id="KW-0874">Quinone</keyword>
<dbReference type="SUPFAM" id="SSF50692">
    <property type="entry name" value="ADC-like"/>
    <property type="match status" value="1"/>
</dbReference>
<feature type="domain" description="2Fe-2S ferredoxin-type" evidence="17">
    <location>
        <begin position="1"/>
        <end position="83"/>
    </location>
</feature>
<keyword evidence="12 16" id="KW-0520">NAD</keyword>
<dbReference type="PROSITE" id="PS51839">
    <property type="entry name" value="4FE4S_HC3"/>
    <property type="match status" value="1"/>
</dbReference>
<evidence type="ECO:0000256" key="1">
    <source>
        <dbReference type="ARBA" id="ARBA00001942"/>
    </source>
</evidence>
<keyword evidence="4 16" id="KW-0004">4Fe-4S</keyword>
<comment type="subunit">
    <text evidence="14">Composed of 13 different subunits. Subunits NuoCD, E, F, and G constitute the peripheral sector of the complex.</text>
</comment>
<evidence type="ECO:0000256" key="13">
    <source>
        <dbReference type="ARBA" id="ARBA00023075"/>
    </source>
</evidence>
<dbReference type="InterPro" id="IPR010228">
    <property type="entry name" value="NADH_UbQ_OxRdtase_Gsu"/>
</dbReference>
<keyword evidence="5" id="KW-0500">Molybdenum</keyword>
<dbReference type="Pfam" id="PF04879">
    <property type="entry name" value="Molybdop_Fe4S4"/>
    <property type="match status" value="1"/>
</dbReference>
<dbReference type="SUPFAM" id="SSF54862">
    <property type="entry name" value="4Fe-4S ferredoxins"/>
    <property type="match status" value="1"/>
</dbReference>
<dbReference type="PROSITE" id="PS00643">
    <property type="entry name" value="COMPLEX1_75K_3"/>
    <property type="match status" value="1"/>
</dbReference>
<protein>
    <recommendedName>
        <fullName evidence="16">NADH-quinone oxidoreductase</fullName>
        <ecNumber evidence="16">7.1.1.-</ecNumber>
    </recommendedName>
</protein>
<evidence type="ECO:0000256" key="8">
    <source>
        <dbReference type="ARBA" id="ARBA00022723"/>
    </source>
</evidence>
<accession>A0ABM9A0Q1</accession>
<evidence type="ECO:0000256" key="7">
    <source>
        <dbReference type="ARBA" id="ARBA00022719"/>
    </source>
</evidence>
<evidence type="ECO:0000259" key="19">
    <source>
        <dbReference type="PROSITE" id="PS51839"/>
    </source>
</evidence>
<comment type="catalytic activity">
    <reaction evidence="15 16">
        <text>a quinone + NADH + 5 H(+)(in) = a quinol + NAD(+) + 4 H(+)(out)</text>
        <dbReference type="Rhea" id="RHEA:57888"/>
        <dbReference type="ChEBI" id="CHEBI:15378"/>
        <dbReference type="ChEBI" id="CHEBI:24646"/>
        <dbReference type="ChEBI" id="CHEBI:57540"/>
        <dbReference type="ChEBI" id="CHEBI:57945"/>
        <dbReference type="ChEBI" id="CHEBI:132124"/>
    </reaction>
</comment>
<keyword evidence="21" id="KW-1185">Reference proteome</keyword>
<evidence type="ECO:0000256" key="2">
    <source>
        <dbReference type="ARBA" id="ARBA00001966"/>
    </source>
</evidence>
<dbReference type="Pfam" id="PF13510">
    <property type="entry name" value="Fer2_4"/>
    <property type="match status" value="1"/>
</dbReference>
<dbReference type="InterPro" id="IPR006963">
    <property type="entry name" value="Mopterin_OxRdtase_4Fe-4S_dom"/>
</dbReference>
<comment type="similarity">
    <text evidence="3 16">Belongs to the complex I 75 kDa subunit family.</text>
</comment>
<feature type="domain" description="4Fe-4S Mo/W bis-MGD-type" evidence="18">
    <location>
        <begin position="221"/>
        <end position="279"/>
    </location>
</feature>
<dbReference type="PANTHER" id="PTHR43105:SF10">
    <property type="entry name" value="NADH-QUINONE OXIDOREDUCTASE SUBUNIT G"/>
    <property type="match status" value="1"/>
</dbReference>
<dbReference type="EMBL" id="CAKLDM010000001">
    <property type="protein sequence ID" value="CAH0537076.1"/>
    <property type="molecule type" value="Genomic_DNA"/>
</dbReference>
<dbReference type="Proteomes" id="UP000838748">
    <property type="component" value="Unassembled WGS sequence"/>
</dbReference>
<dbReference type="Gene3D" id="2.20.25.90">
    <property type="entry name" value="ADC-like domains"/>
    <property type="match status" value="1"/>
</dbReference>
<keyword evidence="11 16" id="KW-0411">Iron-sulfur</keyword>
<dbReference type="CDD" id="cd00207">
    <property type="entry name" value="fer2"/>
    <property type="match status" value="1"/>
</dbReference>
<dbReference type="InterPro" id="IPR006656">
    <property type="entry name" value="Mopterin_OxRdtase"/>
</dbReference>
<evidence type="ECO:0000256" key="12">
    <source>
        <dbReference type="ARBA" id="ARBA00023027"/>
    </source>
</evidence>
<dbReference type="InterPro" id="IPR009010">
    <property type="entry name" value="Asp_de-COase-like_dom_sf"/>
</dbReference>
<dbReference type="InterPro" id="IPR050123">
    <property type="entry name" value="Prok_molybdopt-oxidoreductase"/>
</dbReference>
<evidence type="ECO:0000256" key="10">
    <source>
        <dbReference type="ARBA" id="ARBA00023004"/>
    </source>
</evidence>
<name>A0ABM9A0Q1_9VIBR</name>
<dbReference type="Gene3D" id="3.40.50.740">
    <property type="match status" value="1"/>
</dbReference>
<dbReference type="SUPFAM" id="SSF54292">
    <property type="entry name" value="2Fe-2S ferredoxin-like"/>
    <property type="match status" value="1"/>
</dbReference>
<dbReference type="Gene3D" id="3.10.20.740">
    <property type="match status" value="1"/>
</dbReference>
<dbReference type="EC" id="7.1.1.-" evidence="16"/>
<evidence type="ECO:0000256" key="3">
    <source>
        <dbReference type="ARBA" id="ARBA00005404"/>
    </source>
</evidence>